<organism evidence="1 2">
    <name type="scientific">Petralouisia muris</name>
    <dbReference type="NCBI Taxonomy" id="3032872"/>
    <lineage>
        <taxon>Bacteria</taxon>
        <taxon>Bacillati</taxon>
        <taxon>Bacillota</taxon>
        <taxon>Clostridia</taxon>
        <taxon>Lachnospirales</taxon>
        <taxon>Lachnospiraceae</taxon>
        <taxon>Petralouisia</taxon>
    </lineage>
</organism>
<evidence type="ECO:0000313" key="1">
    <source>
        <dbReference type="EMBL" id="TGY93428.1"/>
    </source>
</evidence>
<reference evidence="1" key="1">
    <citation type="submission" date="2019-04" db="EMBL/GenBank/DDBJ databases">
        <title>Microbes associate with the intestines of laboratory mice.</title>
        <authorList>
            <person name="Navarre W."/>
            <person name="Wong E."/>
            <person name="Huang K."/>
            <person name="Tropini C."/>
            <person name="Ng K."/>
            <person name="Yu B."/>
        </authorList>
    </citation>
    <scope>NUCLEOTIDE SEQUENCE</scope>
    <source>
        <strain evidence="1">NM01_1-7b</strain>
    </source>
</reference>
<gene>
    <name evidence="1" type="ORF">E5329_18590</name>
</gene>
<accession>A0AC61RS96</accession>
<keyword evidence="2" id="KW-1185">Reference proteome</keyword>
<name>A0AC61RS96_9FIRM</name>
<evidence type="ECO:0000313" key="2">
    <source>
        <dbReference type="Proteomes" id="UP000304953"/>
    </source>
</evidence>
<proteinExistence type="predicted"/>
<dbReference type="Proteomes" id="UP000304953">
    <property type="component" value="Unassembled WGS sequence"/>
</dbReference>
<dbReference type="EMBL" id="SRYA01000044">
    <property type="protein sequence ID" value="TGY93428.1"/>
    <property type="molecule type" value="Genomic_DNA"/>
</dbReference>
<sequence length="78" mass="9062">MAAITLQTAKKHLDMWLEAESEVAINQAYTIGGKSFTRADLGEIRKQIEYWSNKVQELENIAKRKGRNRIYRVVPRDL</sequence>
<protein>
    <submittedName>
        <fullName evidence="1">Uncharacterized protein</fullName>
    </submittedName>
</protein>
<comment type="caution">
    <text evidence="1">The sequence shown here is derived from an EMBL/GenBank/DDBJ whole genome shotgun (WGS) entry which is preliminary data.</text>
</comment>